<sequence>MSRIHRTLGLLIELTRGAPPRRDERGLSQSTENAILLAGAAAIALIIITAITAYVTDNLPT</sequence>
<name>A0A1Q2CY37_9ACTN</name>
<reference evidence="2 3" key="1">
    <citation type="journal article" date="2008" name="Int. J. Syst. Evol. Microbiol.">
        <title>Tessaracoccus flavescens sp. nov., isolated from marine sediment.</title>
        <authorList>
            <person name="Lee D.W."/>
            <person name="Lee S.D."/>
        </authorList>
    </citation>
    <scope>NUCLEOTIDE SEQUENCE [LARGE SCALE GENOMIC DNA]</scope>
    <source>
        <strain evidence="2 3">SST-39T</strain>
    </source>
</reference>
<accession>A0A1Q2CY37</accession>
<keyword evidence="1" id="KW-0812">Transmembrane</keyword>
<keyword evidence="1" id="KW-0472">Membrane</keyword>
<gene>
    <name evidence="2" type="ORF">BW733_09185</name>
</gene>
<keyword evidence="3" id="KW-1185">Reference proteome</keyword>
<proteinExistence type="predicted"/>
<protein>
    <submittedName>
        <fullName evidence="2">Uncharacterized protein</fullName>
    </submittedName>
</protein>
<keyword evidence="1" id="KW-1133">Transmembrane helix</keyword>
<dbReference type="KEGG" id="tfa:BW733_09185"/>
<organism evidence="2 3">
    <name type="scientific">Tessaracoccus flavescens</name>
    <dbReference type="NCBI Taxonomy" id="399497"/>
    <lineage>
        <taxon>Bacteria</taxon>
        <taxon>Bacillati</taxon>
        <taxon>Actinomycetota</taxon>
        <taxon>Actinomycetes</taxon>
        <taxon>Propionibacteriales</taxon>
        <taxon>Propionibacteriaceae</taxon>
        <taxon>Tessaracoccus</taxon>
    </lineage>
</organism>
<evidence type="ECO:0000313" key="3">
    <source>
        <dbReference type="Proteomes" id="UP000188235"/>
    </source>
</evidence>
<evidence type="ECO:0000256" key="1">
    <source>
        <dbReference type="SAM" id="Phobius"/>
    </source>
</evidence>
<evidence type="ECO:0000313" key="2">
    <source>
        <dbReference type="EMBL" id="AQP50974.1"/>
    </source>
</evidence>
<dbReference type="AlphaFoldDB" id="A0A1Q2CY37"/>
<dbReference type="STRING" id="399497.BW733_09185"/>
<dbReference type="Proteomes" id="UP000188235">
    <property type="component" value="Chromosome"/>
</dbReference>
<dbReference type="OrthoDB" id="3712193at2"/>
<feature type="transmembrane region" description="Helical" evidence="1">
    <location>
        <begin position="34"/>
        <end position="55"/>
    </location>
</feature>
<dbReference type="RefSeq" id="WP_077349837.1">
    <property type="nucleotide sequence ID" value="NZ_CP019607.1"/>
</dbReference>
<dbReference type="EMBL" id="CP019607">
    <property type="protein sequence ID" value="AQP50974.1"/>
    <property type="molecule type" value="Genomic_DNA"/>
</dbReference>